<feature type="transmembrane region" description="Helical" evidence="1">
    <location>
        <begin position="174"/>
        <end position="195"/>
    </location>
</feature>
<evidence type="ECO:0000313" key="2">
    <source>
        <dbReference type="EMBL" id="MBB6544233.1"/>
    </source>
</evidence>
<dbReference type="EMBL" id="JACHHU010000026">
    <property type="protein sequence ID" value="MBB6544233.1"/>
    <property type="molecule type" value="Genomic_DNA"/>
</dbReference>
<keyword evidence="1" id="KW-0472">Membrane</keyword>
<feature type="transmembrane region" description="Helical" evidence="1">
    <location>
        <begin position="338"/>
        <end position="359"/>
    </location>
</feature>
<dbReference type="RefSeq" id="WP_184425166.1">
    <property type="nucleotide sequence ID" value="NZ_AP027362.1"/>
</dbReference>
<feature type="transmembrane region" description="Helical" evidence="1">
    <location>
        <begin position="63"/>
        <end position="80"/>
    </location>
</feature>
<dbReference type="Proteomes" id="UP000537141">
    <property type="component" value="Unassembled WGS sequence"/>
</dbReference>
<accession>A0A7X0NIS8</accession>
<dbReference type="AlphaFoldDB" id="A0A7X0NIS8"/>
<keyword evidence="1" id="KW-0812">Transmembrane</keyword>
<comment type="caution">
    <text evidence="2">The sequence shown here is derived from an EMBL/GenBank/DDBJ whole genome shotgun (WGS) entry which is preliminary data.</text>
</comment>
<evidence type="ECO:0000256" key="1">
    <source>
        <dbReference type="SAM" id="Phobius"/>
    </source>
</evidence>
<feature type="transmembrane region" description="Helical" evidence="1">
    <location>
        <begin position="92"/>
        <end position="109"/>
    </location>
</feature>
<evidence type="ECO:0000313" key="3">
    <source>
        <dbReference type="Proteomes" id="UP000537141"/>
    </source>
</evidence>
<feature type="transmembrane region" description="Helical" evidence="1">
    <location>
        <begin position="21"/>
        <end position="43"/>
    </location>
</feature>
<feature type="transmembrane region" description="Helical" evidence="1">
    <location>
        <begin position="216"/>
        <end position="236"/>
    </location>
</feature>
<sequence>MLQPEVLSKELSIMPFFRLAFRPFFLLPVLLSILSLIVWLAVINGAITWKGGIAVNNWHGHEMVFGFAASIVIGFLLTAAQTWTGVRSIHGWNLALLVLCWLVARIAFISNSPAILIIGMIAQLIWWAVSVAYLSYMLIKSNNGRNLVFIPLLLLLATLNATMLYASITYNISFASHLAYLAVLMITAVVTILGGRVIPFFTTRALNLPAINAKLFLERFMAIVMALTIACFALSYWFNLSVVLPVLFLIAGACQIARMANWRTLSTLKTPLLWSLHFAYLNMGIGYVALGSSYYFNVISFSAALHIITVGTIGTMTLAMMSRVSLGHTARSLQSNGWVNLSFAVLLIATLLRFILPLFNLSSLGYLLAGIGWALGFGIFLIYYTPILLKARTDGRSG</sequence>
<keyword evidence="1" id="KW-1133">Transmembrane helix</keyword>
<keyword evidence="3" id="KW-1185">Reference proteome</keyword>
<feature type="transmembrane region" description="Helical" evidence="1">
    <location>
        <begin position="365"/>
        <end position="389"/>
    </location>
</feature>
<dbReference type="Pfam" id="PF05940">
    <property type="entry name" value="NnrS"/>
    <property type="match status" value="1"/>
</dbReference>
<dbReference type="InterPro" id="IPR010266">
    <property type="entry name" value="NnrS"/>
</dbReference>
<reference evidence="2 3" key="1">
    <citation type="submission" date="2020-08" db="EMBL/GenBank/DDBJ databases">
        <title>Genomic Encyclopedia of Type Strains, Phase IV (KMG-IV): sequencing the most valuable type-strain genomes for metagenomic binning, comparative biology and taxonomic classification.</title>
        <authorList>
            <person name="Goeker M."/>
        </authorList>
    </citation>
    <scope>NUCLEOTIDE SEQUENCE [LARGE SCALE GENOMIC DNA]</scope>
    <source>
        <strain evidence="2 3">DSM 26287</strain>
    </source>
</reference>
<protein>
    <submittedName>
        <fullName evidence="2">Uncharacterized protein involved in response to NO</fullName>
    </submittedName>
</protein>
<proteinExistence type="predicted"/>
<name>A0A7X0NIS8_9GAMM</name>
<feature type="transmembrane region" description="Helical" evidence="1">
    <location>
        <begin position="148"/>
        <end position="168"/>
    </location>
</feature>
<feature type="transmembrane region" description="Helical" evidence="1">
    <location>
        <begin position="272"/>
        <end position="290"/>
    </location>
</feature>
<feature type="transmembrane region" description="Helical" evidence="1">
    <location>
        <begin position="296"/>
        <end position="318"/>
    </location>
</feature>
<gene>
    <name evidence="2" type="ORF">HNQ55_002762</name>
</gene>
<organism evidence="2 3">
    <name type="scientific">Thalassotalea piscium</name>
    <dbReference type="NCBI Taxonomy" id="1230533"/>
    <lineage>
        <taxon>Bacteria</taxon>
        <taxon>Pseudomonadati</taxon>
        <taxon>Pseudomonadota</taxon>
        <taxon>Gammaproteobacteria</taxon>
        <taxon>Alteromonadales</taxon>
        <taxon>Colwelliaceae</taxon>
        <taxon>Thalassotalea</taxon>
    </lineage>
</organism>
<feature type="transmembrane region" description="Helical" evidence="1">
    <location>
        <begin position="115"/>
        <end position="136"/>
    </location>
</feature>